<proteinExistence type="predicted"/>
<dbReference type="AlphaFoldDB" id="A0A196SDA5"/>
<evidence type="ECO:0000313" key="2">
    <source>
        <dbReference type="Proteomes" id="UP000078348"/>
    </source>
</evidence>
<sequence>MSFDFSGVKKFARKVKQTVTENVSALRQGGQSEGTSGSSSIADSLSGVFQSVKNGSIAVGKQIAQTAESLLTKNTERIDVQITPTQIKYILDNLESGFNDTCVVKNAIQLDYAIIQKGFSPYSIQGVIVDGCELNLIRDVLYMVRHFPLIILQFTNTPMPHPSNPSSLNLYQCALFLLSHYDTLLAVPAGSLRRAVISNHFLTLRTLSHINPALDLSAFLCPSDPEHLLVAERLFLSCLRTAVPRPLFSLPESVPAHLKSTVDFALVFCAAVAAQHHALPDPEIAAMITARAGEREFDAVVRFWFPKNGATSAKAFLEYARENMEFLFLPEIPSMASRASRASRKDAKETLFSMKSSFSQLHAIVFQKGYCTSDEAELDSWYRSAVLLPTSAAFVGVDVEKVRWIYPAKMYAQLPPPLPPKHV</sequence>
<keyword evidence="2" id="KW-1185">Reference proteome</keyword>
<comment type="caution">
    <text evidence="1">The sequence shown here is derived from an EMBL/GenBank/DDBJ whole genome shotgun (WGS) entry which is preliminary data.</text>
</comment>
<protein>
    <submittedName>
        <fullName evidence="1">Uncharacterized protein</fullName>
    </submittedName>
</protein>
<organism evidence="1 2">
    <name type="scientific">Blastocystis sp. subtype 1 (strain ATCC 50177 / NandII)</name>
    <dbReference type="NCBI Taxonomy" id="478820"/>
    <lineage>
        <taxon>Eukaryota</taxon>
        <taxon>Sar</taxon>
        <taxon>Stramenopiles</taxon>
        <taxon>Bigyra</taxon>
        <taxon>Opalozoa</taxon>
        <taxon>Opalinata</taxon>
        <taxon>Blastocystidae</taxon>
        <taxon>Blastocystis</taxon>
    </lineage>
</organism>
<dbReference type="Proteomes" id="UP000078348">
    <property type="component" value="Unassembled WGS sequence"/>
</dbReference>
<dbReference type="EMBL" id="LXWW01000191">
    <property type="protein sequence ID" value="OAO14993.1"/>
    <property type="molecule type" value="Genomic_DNA"/>
</dbReference>
<reference evidence="1 2" key="1">
    <citation type="submission" date="2016-05" db="EMBL/GenBank/DDBJ databases">
        <title>Nuclear genome of Blastocystis sp. subtype 1 NandII.</title>
        <authorList>
            <person name="Gentekaki E."/>
            <person name="Curtis B."/>
            <person name="Stairs C."/>
            <person name="Eme L."/>
            <person name="Herman E."/>
            <person name="Klimes V."/>
            <person name="Arias M.C."/>
            <person name="Elias M."/>
            <person name="Hilliou F."/>
            <person name="Klute M."/>
            <person name="Malik S.-B."/>
            <person name="Pightling A."/>
            <person name="Rachubinski R."/>
            <person name="Salas D."/>
            <person name="Schlacht A."/>
            <person name="Suga H."/>
            <person name="Archibald J."/>
            <person name="Ball S.G."/>
            <person name="Clark G."/>
            <person name="Dacks J."/>
            <person name="Van Der Giezen M."/>
            <person name="Tsaousis A."/>
            <person name="Roger A."/>
        </authorList>
    </citation>
    <scope>NUCLEOTIDE SEQUENCE [LARGE SCALE GENOMIC DNA]</scope>
    <source>
        <strain evidence="2">ATCC 50177 / NandII</strain>
    </source>
</reference>
<gene>
    <name evidence="1" type="ORF">AV274_3340</name>
</gene>
<accession>A0A196SDA5</accession>
<evidence type="ECO:0000313" key="1">
    <source>
        <dbReference type="EMBL" id="OAO14993.1"/>
    </source>
</evidence>
<name>A0A196SDA5_BLAHN</name>